<dbReference type="EMBL" id="QGMZ01000015">
    <property type="protein sequence ID" value="PWR74852.1"/>
    <property type="molecule type" value="Genomic_DNA"/>
</dbReference>
<keyword evidence="5" id="KW-1185">Reference proteome</keyword>
<comment type="caution">
    <text evidence="4">The sequence shown here is derived from an EMBL/GenBank/DDBJ whole genome shotgun (WGS) entry which is preliminary data.</text>
</comment>
<feature type="repeat" description="TPR" evidence="1">
    <location>
        <begin position="47"/>
        <end position="80"/>
    </location>
</feature>
<reference evidence="4 5" key="1">
    <citation type="submission" date="2018-05" db="EMBL/GenBank/DDBJ databases">
        <title>Draft genome of Methanospirillum stamsii Pt1.</title>
        <authorList>
            <person name="Dueholm M.S."/>
            <person name="Nielsen P.H."/>
            <person name="Bakmann L.F."/>
            <person name="Otzen D.E."/>
        </authorList>
    </citation>
    <scope>NUCLEOTIDE SEQUENCE [LARGE SCALE GENOMIC DNA]</scope>
    <source>
        <strain evidence="4 5">Pt1</strain>
    </source>
</reference>
<accession>A0A2V2N3X7</accession>
<feature type="transmembrane region" description="Helical" evidence="3">
    <location>
        <begin position="130"/>
        <end position="156"/>
    </location>
</feature>
<dbReference type="PROSITE" id="PS50293">
    <property type="entry name" value="TPR_REGION"/>
    <property type="match status" value="1"/>
</dbReference>
<proteinExistence type="predicted"/>
<protein>
    <submittedName>
        <fullName evidence="4">Uncharacterized protein</fullName>
    </submittedName>
</protein>
<keyword evidence="1" id="KW-0802">TPR repeat</keyword>
<evidence type="ECO:0000256" key="3">
    <source>
        <dbReference type="SAM" id="Phobius"/>
    </source>
</evidence>
<dbReference type="SUPFAM" id="SSF48452">
    <property type="entry name" value="TPR-like"/>
    <property type="match status" value="1"/>
</dbReference>
<dbReference type="Gene3D" id="1.25.40.10">
    <property type="entry name" value="Tetratricopeptide repeat domain"/>
    <property type="match status" value="1"/>
</dbReference>
<feature type="region of interest" description="Disordered" evidence="2">
    <location>
        <begin position="81"/>
        <end position="116"/>
    </location>
</feature>
<dbReference type="InterPro" id="IPR011990">
    <property type="entry name" value="TPR-like_helical_dom_sf"/>
</dbReference>
<evidence type="ECO:0000313" key="5">
    <source>
        <dbReference type="Proteomes" id="UP000245934"/>
    </source>
</evidence>
<dbReference type="PROSITE" id="PS50005">
    <property type="entry name" value="TPR"/>
    <property type="match status" value="1"/>
</dbReference>
<dbReference type="AlphaFoldDB" id="A0A2V2N3X7"/>
<keyword evidence="3" id="KW-0812">Transmembrane</keyword>
<name>A0A2V2N3X7_9EURY</name>
<sequence length="392" mass="44374">MVPQLYADCSRLKHMSFDEGMRLFRSGDIPGACEQFHQAVEQDENNHKAWNALGICLSKTGEYEDAETCFENALMLDPGNATYEKNREKNDQKRPVGWKIRENEKPAPEPKQTQKREYSGYQRNWLQIPLYIIPMILAIANPVVGFLAVIVCAYYIKRDAESINAGMNPDASLWGKMKGWEWMLLLILFWILLPLYSWKRQQIYEENLGYGSPNYVSQSSELPLGKIVVGTFAVFFIIFILIFAAGMSGSTTSSGSYQSSNSNSISTSKAPVVTPTVNAINIMTAAKMISYEELARYPEKYKGQPVKITGKVSQVISGFGSTDLRMFTKQSEYSEDSWFEDDIYVDYKSPNERILEDDIITVYGYADGIQDYTTVLGAERSIPKIKAVTHTR</sequence>
<feature type="transmembrane region" description="Helical" evidence="3">
    <location>
        <begin position="227"/>
        <end position="247"/>
    </location>
</feature>
<evidence type="ECO:0000256" key="1">
    <source>
        <dbReference type="PROSITE-ProRule" id="PRU00339"/>
    </source>
</evidence>
<dbReference type="Pfam" id="PF00515">
    <property type="entry name" value="TPR_1"/>
    <property type="match status" value="1"/>
</dbReference>
<dbReference type="InterPro" id="IPR019734">
    <property type="entry name" value="TPR_rpt"/>
</dbReference>
<keyword evidence="3" id="KW-1133">Transmembrane helix</keyword>
<dbReference type="Proteomes" id="UP000245934">
    <property type="component" value="Unassembled WGS sequence"/>
</dbReference>
<gene>
    <name evidence="4" type="ORF">DLD82_08110</name>
</gene>
<evidence type="ECO:0000256" key="2">
    <source>
        <dbReference type="SAM" id="MobiDB-lite"/>
    </source>
</evidence>
<dbReference type="SMART" id="SM00028">
    <property type="entry name" value="TPR"/>
    <property type="match status" value="1"/>
</dbReference>
<keyword evidence="3" id="KW-0472">Membrane</keyword>
<organism evidence="4 5">
    <name type="scientific">Methanospirillum stamsii</name>
    <dbReference type="NCBI Taxonomy" id="1277351"/>
    <lineage>
        <taxon>Archaea</taxon>
        <taxon>Methanobacteriati</taxon>
        <taxon>Methanobacteriota</taxon>
        <taxon>Stenosarchaea group</taxon>
        <taxon>Methanomicrobia</taxon>
        <taxon>Methanomicrobiales</taxon>
        <taxon>Methanospirillaceae</taxon>
        <taxon>Methanospirillum</taxon>
    </lineage>
</organism>
<evidence type="ECO:0000313" key="4">
    <source>
        <dbReference type="EMBL" id="PWR74852.1"/>
    </source>
</evidence>
<feature type="transmembrane region" description="Helical" evidence="3">
    <location>
        <begin position="179"/>
        <end position="198"/>
    </location>
</feature>
<feature type="compositionally biased region" description="Basic and acidic residues" evidence="2">
    <location>
        <begin position="84"/>
        <end position="116"/>
    </location>
</feature>